<gene>
    <name evidence="7" type="ORF">EDB81DRAFT_893459</name>
</gene>
<dbReference type="InterPro" id="IPR036188">
    <property type="entry name" value="FAD/NAD-bd_sf"/>
</dbReference>
<dbReference type="EMBL" id="JAGMUV010000034">
    <property type="protein sequence ID" value="KAH7113586.1"/>
    <property type="molecule type" value="Genomic_DNA"/>
</dbReference>
<keyword evidence="5" id="KW-0503">Monooxygenase</keyword>
<evidence type="ECO:0000256" key="2">
    <source>
        <dbReference type="ARBA" id="ARBA00004370"/>
    </source>
</evidence>
<evidence type="ECO:0008006" key="9">
    <source>
        <dbReference type="Google" id="ProtNLM"/>
    </source>
</evidence>
<dbReference type="PANTHER" id="PTHR47356:SF2">
    <property type="entry name" value="FAD-BINDING DOMAIN-CONTAINING PROTEIN-RELATED"/>
    <property type="match status" value="1"/>
</dbReference>
<keyword evidence="5" id="KW-0560">Oxidoreductase</keyword>
<dbReference type="Proteomes" id="UP000738349">
    <property type="component" value="Unassembled WGS sequence"/>
</dbReference>
<comment type="cofactor">
    <cofactor evidence="1">
        <name>FAD</name>
        <dbReference type="ChEBI" id="CHEBI:57692"/>
    </cofactor>
</comment>
<evidence type="ECO:0000256" key="6">
    <source>
        <dbReference type="ARBA" id="ARBA00023136"/>
    </source>
</evidence>
<evidence type="ECO:0000313" key="8">
    <source>
        <dbReference type="Proteomes" id="UP000738349"/>
    </source>
</evidence>
<dbReference type="PANTHER" id="PTHR47356">
    <property type="entry name" value="FAD-DEPENDENT MONOOXYGENASE ASQG-RELATED"/>
    <property type="match status" value="1"/>
</dbReference>
<dbReference type="OrthoDB" id="2431938at2759"/>
<dbReference type="Gene3D" id="3.50.50.60">
    <property type="entry name" value="FAD/NAD(P)-binding domain"/>
    <property type="match status" value="1"/>
</dbReference>
<dbReference type="SUPFAM" id="SSF51905">
    <property type="entry name" value="FAD/NAD(P)-binding domain"/>
    <property type="match status" value="1"/>
</dbReference>
<dbReference type="InterPro" id="IPR050562">
    <property type="entry name" value="FAD_mOase_fung"/>
</dbReference>
<sequence>MGRIALVGDECHKFIPNTGLGFQNGIQDVVALINGVRTTVLETPGGQPSVKALTGVFQKYQTDRVLALKPDVAQSAQKTRMHAWSNSYNFVAARYILAFPLAEYLWLKYVAARKIK</sequence>
<keyword evidence="3" id="KW-0812">Transmembrane</keyword>
<evidence type="ECO:0000256" key="4">
    <source>
        <dbReference type="ARBA" id="ARBA00022989"/>
    </source>
</evidence>
<keyword evidence="4" id="KW-1133">Transmembrane helix</keyword>
<evidence type="ECO:0000256" key="3">
    <source>
        <dbReference type="ARBA" id="ARBA00022692"/>
    </source>
</evidence>
<name>A0A9P9D6J6_9HYPO</name>
<dbReference type="GO" id="GO:0016020">
    <property type="term" value="C:membrane"/>
    <property type="evidence" value="ECO:0007669"/>
    <property type="project" value="UniProtKB-SubCell"/>
</dbReference>
<evidence type="ECO:0000313" key="7">
    <source>
        <dbReference type="EMBL" id="KAH7113586.1"/>
    </source>
</evidence>
<keyword evidence="6" id="KW-0472">Membrane</keyword>
<keyword evidence="8" id="KW-1185">Reference proteome</keyword>
<organism evidence="7 8">
    <name type="scientific">Dactylonectria macrodidyma</name>
    <dbReference type="NCBI Taxonomy" id="307937"/>
    <lineage>
        <taxon>Eukaryota</taxon>
        <taxon>Fungi</taxon>
        <taxon>Dikarya</taxon>
        <taxon>Ascomycota</taxon>
        <taxon>Pezizomycotina</taxon>
        <taxon>Sordariomycetes</taxon>
        <taxon>Hypocreomycetidae</taxon>
        <taxon>Hypocreales</taxon>
        <taxon>Nectriaceae</taxon>
        <taxon>Dactylonectria</taxon>
    </lineage>
</organism>
<evidence type="ECO:0000256" key="1">
    <source>
        <dbReference type="ARBA" id="ARBA00001974"/>
    </source>
</evidence>
<accession>A0A9P9D6J6</accession>
<proteinExistence type="predicted"/>
<reference evidence="7" key="1">
    <citation type="journal article" date="2021" name="Nat. Commun.">
        <title>Genetic determinants of endophytism in the Arabidopsis root mycobiome.</title>
        <authorList>
            <person name="Mesny F."/>
            <person name="Miyauchi S."/>
            <person name="Thiergart T."/>
            <person name="Pickel B."/>
            <person name="Atanasova L."/>
            <person name="Karlsson M."/>
            <person name="Huettel B."/>
            <person name="Barry K.W."/>
            <person name="Haridas S."/>
            <person name="Chen C."/>
            <person name="Bauer D."/>
            <person name="Andreopoulos W."/>
            <person name="Pangilinan J."/>
            <person name="LaButti K."/>
            <person name="Riley R."/>
            <person name="Lipzen A."/>
            <person name="Clum A."/>
            <person name="Drula E."/>
            <person name="Henrissat B."/>
            <person name="Kohler A."/>
            <person name="Grigoriev I.V."/>
            <person name="Martin F.M."/>
            <person name="Hacquard S."/>
        </authorList>
    </citation>
    <scope>NUCLEOTIDE SEQUENCE</scope>
    <source>
        <strain evidence="7">MPI-CAGE-AT-0147</strain>
    </source>
</reference>
<comment type="caution">
    <text evidence="7">The sequence shown here is derived from an EMBL/GenBank/DDBJ whole genome shotgun (WGS) entry which is preliminary data.</text>
</comment>
<evidence type="ECO:0000256" key="5">
    <source>
        <dbReference type="ARBA" id="ARBA00023033"/>
    </source>
</evidence>
<dbReference type="AlphaFoldDB" id="A0A9P9D6J6"/>
<protein>
    <recommendedName>
        <fullName evidence="9">FAD-binding domain-containing protein</fullName>
    </recommendedName>
</protein>
<comment type="subcellular location">
    <subcellularLocation>
        <location evidence="2">Membrane</location>
    </subcellularLocation>
</comment>
<dbReference type="GO" id="GO:0004497">
    <property type="term" value="F:monooxygenase activity"/>
    <property type="evidence" value="ECO:0007669"/>
    <property type="project" value="UniProtKB-KW"/>
</dbReference>